<feature type="region of interest" description="Disordered" evidence="2">
    <location>
        <begin position="572"/>
        <end position="608"/>
    </location>
</feature>
<organism evidence="3 4">
    <name type="scientific">Rariglobus hedericola</name>
    <dbReference type="NCBI Taxonomy" id="2597822"/>
    <lineage>
        <taxon>Bacteria</taxon>
        <taxon>Pseudomonadati</taxon>
        <taxon>Verrucomicrobiota</taxon>
        <taxon>Opitutia</taxon>
        <taxon>Opitutales</taxon>
        <taxon>Opitutaceae</taxon>
        <taxon>Rariglobus</taxon>
    </lineage>
</organism>
<feature type="region of interest" description="Disordered" evidence="2">
    <location>
        <begin position="371"/>
        <end position="394"/>
    </location>
</feature>
<evidence type="ECO:0000256" key="1">
    <source>
        <dbReference type="SAM" id="Coils"/>
    </source>
</evidence>
<accession>A0A556QK44</accession>
<proteinExistence type="predicted"/>
<evidence type="ECO:0000313" key="4">
    <source>
        <dbReference type="Proteomes" id="UP000315648"/>
    </source>
</evidence>
<gene>
    <name evidence="3" type="ORF">FPL22_12770</name>
</gene>
<dbReference type="EMBL" id="VMBG01000002">
    <property type="protein sequence ID" value="TSJ76982.1"/>
    <property type="molecule type" value="Genomic_DNA"/>
</dbReference>
<reference evidence="3 4" key="1">
    <citation type="submission" date="2019-07" db="EMBL/GenBank/DDBJ databases">
        <title>Description of 53C-WASEF.</title>
        <authorList>
            <person name="Pitt A."/>
            <person name="Hahn M.W."/>
        </authorList>
    </citation>
    <scope>NUCLEOTIDE SEQUENCE [LARGE SCALE GENOMIC DNA]</scope>
    <source>
        <strain evidence="3 4">53C-WASEF</strain>
    </source>
</reference>
<feature type="coiled-coil region" evidence="1">
    <location>
        <begin position="430"/>
        <end position="485"/>
    </location>
</feature>
<dbReference type="Proteomes" id="UP000315648">
    <property type="component" value="Unassembled WGS sequence"/>
</dbReference>
<comment type="caution">
    <text evidence="3">The sequence shown here is derived from an EMBL/GenBank/DDBJ whole genome shotgun (WGS) entry which is preliminary data.</text>
</comment>
<sequence length="608" mass="66636">MNRSLTLLGASALTLVVLTAGCQSRSPDTVLLKKDPGSSVIYRAPGENDVPYATNVVHVPRDARFSLSLEALNPGWLHEAGVRKTNNSLSSEAGLAGKDLWLLIHIRTLSSNDALQVESKRISRASLVKYDLRSFGLIPLTVDEVTPFALEANTDYEVDIRLYEVKKGFQRASFDNRPGLSGVARTAWATTTDTFKSLVGNSGTKPFTPAASDDLPIERQLLEAGGSLQFDARFAIYRSADTLAPRHPDDDPRGGTLINHYQLTDPYNRRITDRQEPRKDARFTDAASYLEHLQSLENAEIPGRQDAFLRFRIESMWSPVVETLAKIQAAPATPENVSQEQALAAESLAATARETFMKVSEEEKQASLAATESLRKSSETNSAQLEETSRALSRKTQQVAASRAAMEIAQARALAARQAVEAAASRAAQAANAEKTVELANTALDAARRSTEAAVKSLDDARAALQETRAAAEAARLKKEEWMQTETRSKRRLDEVREQLAALTVKAEKKPDDAELRQKLVTAEQQLADTTKSVETAASEWKLAQKDQEAKLNEVEDRIDAVAQKRLALAEAEQEKQRARTAKDQADVVLNGTNATDPRPAILRARSL</sequence>
<feature type="compositionally biased region" description="Basic and acidic residues" evidence="2">
    <location>
        <begin position="573"/>
        <end position="586"/>
    </location>
</feature>
<keyword evidence="4" id="KW-1185">Reference proteome</keyword>
<dbReference type="AlphaFoldDB" id="A0A556QK44"/>
<dbReference type="RefSeq" id="WP_144230803.1">
    <property type="nucleotide sequence ID" value="NZ_CBCRVV010000006.1"/>
</dbReference>
<feature type="compositionally biased region" description="Polar residues" evidence="2">
    <location>
        <begin position="379"/>
        <end position="394"/>
    </location>
</feature>
<keyword evidence="1" id="KW-0175">Coiled coil</keyword>
<name>A0A556QK44_9BACT</name>
<evidence type="ECO:0000313" key="3">
    <source>
        <dbReference type="EMBL" id="TSJ76982.1"/>
    </source>
</evidence>
<dbReference type="PROSITE" id="PS51257">
    <property type="entry name" value="PROKAR_LIPOPROTEIN"/>
    <property type="match status" value="1"/>
</dbReference>
<protein>
    <submittedName>
        <fullName evidence="3">Uncharacterized protein</fullName>
    </submittedName>
</protein>
<evidence type="ECO:0000256" key="2">
    <source>
        <dbReference type="SAM" id="MobiDB-lite"/>
    </source>
</evidence>